<evidence type="ECO:0000256" key="1">
    <source>
        <dbReference type="SAM" id="MobiDB-lite"/>
    </source>
</evidence>
<sequence>MDDTMDDMEMDDLIDLVDKCYKELHTVPLTYEQIYNQEQRERKILKIGKTMHFNAEYLETKIGEAILKFWENTHDRAEKQNLNPHFLKFHDKNLKEQIHQSLEKGLKKGMDLIVRHDVDKLLKQIEKEKKEKDHKNKQKEENVKDSGQGEDGQHTELR</sequence>
<dbReference type="CTD" id="68918258"/>
<dbReference type="Proteomes" id="UP000008549">
    <property type="component" value="Unassembled WGS sequence"/>
</dbReference>
<dbReference type="RefSeq" id="XP_045098849.1">
    <property type="nucleotide sequence ID" value="XM_045240752.1"/>
</dbReference>
<keyword evidence="3" id="KW-1185">Reference proteome</keyword>
<organism evidence="2 3">
    <name type="scientific">Caenorhabditis briggsae</name>
    <dbReference type="NCBI Taxonomy" id="6238"/>
    <lineage>
        <taxon>Eukaryota</taxon>
        <taxon>Metazoa</taxon>
        <taxon>Ecdysozoa</taxon>
        <taxon>Nematoda</taxon>
        <taxon>Chromadorea</taxon>
        <taxon>Rhabditida</taxon>
        <taxon>Rhabditina</taxon>
        <taxon>Rhabditomorpha</taxon>
        <taxon>Rhabditoidea</taxon>
        <taxon>Rhabditidae</taxon>
        <taxon>Peloderinae</taxon>
        <taxon>Caenorhabditis</taxon>
    </lineage>
</organism>
<feature type="compositionally biased region" description="Basic and acidic residues" evidence="1">
    <location>
        <begin position="125"/>
        <end position="144"/>
    </location>
</feature>
<protein>
    <submittedName>
        <fullName evidence="2">Protein CBG26793</fullName>
    </submittedName>
</protein>
<accession>B6IHA5</accession>
<gene>
    <name evidence="2 4" type="ORF">CBG26793</name>
    <name evidence="2" type="ORF">CBG_26793</name>
</gene>
<evidence type="ECO:0000313" key="2">
    <source>
        <dbReference type="EMBL" id="CAR99285.1"/>
    </source>
</evidence>
<dbReference type="AlphaFoldDB" id="B6IHA5"/>
<name>B6IHA5_CAEBR</name>
<dbReference type="InParanoid" id="B6IHA5"/>
<reference evidence="2 3" key="2">
    <citation type="journal article" date="2011" name="PLoS Genet.">
        <title>Caenorhabditis briggsae recombinant inbred line genotypes reveal inter-strain incompatibility and the evolution of recombination.</title>
        <authorList>
            <person name="Ross J.A."/>
            <person name="Koboldt D.C."/>
            <person name="Staisch J.E."/>
            <person name="Chamberlin H.M."/>
            <person name="Gupta B.P."/>
            <person name="Miller R.D."/>
            <person name="Baird S.E."/>
            <person name="Haag E.S."/>
        </authorList>
    </citation>
    <scope>NUCLEOTIDE SEQUENCE [LARGE SCALE GENOMIC DNA]</scope>
    <source>
        <strain evidence="2 3">AF16</strain>
    </source>
</reference>
<proteinExistence type="predicted"/>
<dbReference type="GeneID" id="68918258"/>
<reference evidence="2 3" key="1">
    <citation type="journal article" date="2003" name="PLoS Biol.">
        <title>The genome sequence of Caenorhabditis briggsae: a platform for comparative genomics.</title>
        <authorList>
            <person name="Stein L.D."/>
            <person name="Bao Z."/>
            <person name="Blasiar D."/>
            <person name="Blumenthal T."/>
            <person name="Brent M.R."/>
            <person name="Chen N."/>
            <person name="Chinwalla A."/>
            <person name="Clarke L."/>
            <person name="Clee C."/>
            <person name="Coghlan A."/>
            <person name="Coulson A."/>
            <person name="D'Eustachio P."/>
            <person name="Fitch D.H."/>
            <person name="Fulton L.A."/>
            <person name="Fulton R.E."/>
            <person name="Griffiths-Jones S."/>
            <person name="Harris T.W."/>
            <person name="Hillier L.W."/>
            <person name="Kamath R."/>
            <person name="Kuwabara P.E."/>
            <person name="Mardis E.R."/>
            <person name="Marra M.A."/>
            <person name="Miner T.L."/>
            <person name="Minx P."/>
            <person name="Mullikin J.C."/>
            <person name="Plumb R.W."/>
            <person name="Rogers J."/>
            <person name="Schein J.E."/>
            <person name="Sohrmann M."/>
            <person name="Spieth J."/>
            <person name="Stajich J.E."/>
            <person name="Wei C."/>
            <person name="Willey D."/>
            <person name="Wilson R.K."/>
            <person name="Durbin R."/>
            <person name="Waterston R.H."/>
        </authorList>
    </citation>
    <scope>NUCLEOTIDE SEQUENCE [LARGE SCALE GENOMIC DNA]</scope>
    <source>
        <strain evidence="2 3">AF16</strain>
    </source>
</reference>
<dbReference type="WormBase" id="CBG26793">
    <property type="protein sequence ID" value="CBP27918"/>
    <property type="gene ID" value="WBGene00088207"/>
</dbReference>
<evidence type="ECO:0000313" key="3">
    <source>
        <dbReference type="Proteomes" id="UP000008549"/>
    </source>
</evidence>
<dbReference type="KEGG" id="cbr:CBG_26793"/>
<dbReference type="EMBL" id="HE601213">
    <property type="protein sequence ID" value="CAR99285.1"/>
    <property type="molecule type" value="Genomic_DNA"/>
</dbReference>
<feature type="region of interest" description="Disordered" evidence="1">
    <location>
        <begin position="125"/>
        <end position="158"/>
    </location>
</feature>
<dbReference type="HOGENOM" id="CLU_1670928_0_0_1"/>
<evidence type="ECO:0000313" key="4">
    <source>
        <dbReference type="WormBase" id="CBG26793"/>
    </source>
</evidence>